<dbReference type="Pfam" id="PF07077">
    <property type="entry name" value="DUF1345"/>
    <property type="match status" value="1"/>
</dbReference>
<dbReference type="OrthoDB" id="64737at2"/>
<dbReference type="EMBL" id="QYUM01000002">
    <property type="protein sequence ID" value="RJF94125.1"/>
    <property type="molecule type" value="Genomic_DNA"/>
</dbReference>
<name>A0A418WSC7_9SPHN</name>
<keyword evidence="1" id="KW-0812">Transmembrane</keyword>
<feature type="transmembrane region" description="Helical" evidence="1">
    <location>
        <begin position="18"/>
        <end position="36"/>
    </location>
</feature>
<dbReference type="Proteomes" id="UP000286100">
    <property type="component" value="Unassembled WGS sequence"/>
</dbReference>
<keyword evidence="1" id="KW-0472">Membrane</keyword>
<gene>
    <name evidence="2" type="ORF">D3876_07675</name>
</gene>
<feature type="transmembrane region" description="Helical" evidence="1">
    <location>
        <begin position="43"/>
        <end position="64"/>
    </location>
</feature>
<proteinExistence type="predicted"/>
<dbReference type="AlphaFoldDB" id="A0A418WSC7"/>
<protein>
    <submittedName>
        <fullName evidence="2">DUF1345 domain-containing protein</fullName>
    </submittedName>
</protein>
<feature type="transmembrane region" description="Helical" evidence="1">
    <location>
        <begin position="117"/>
        <end position="144"/>
    </location>
</feature>
<accession>A0A418WSC7</accession>
<keyword evidence="1" id="KW-1133">Transmembrane helix</keyword>
<comment type="caution">
    <text evidence="2">The sequence shown here is derived from an EMBL/GenBank/DDBJ whole genome shotgun (WGS) entry which is preliminary data.</text>
</comment>
<feature type="transmembrane region" description="Helical" evidence="1">
    <location>
        <begin position="84"/>
        <end position="105"/>
    </location>
</feature>
<organism evidence="2 3">
    <name type="scientific">Sphingomonas cavernae</name>
    <dbReference type="NCBI Taxonomy" id="2320861"/>
    <lineage>
        <taxon>Bacteria</taxon>
        <taxon>Pseudomonadati</taxon>
        <taxon>Pseudomonadota</taxon>
        <taxon>Alphaproteobacteria</taxon>
        <taxon>Sphingomonadales</taxon>
        <taxon>Sphingomonadaceae</taxon>
        <taxon>Sphingomonas</taxon>
    </lineage>
</organism>
<evidence type="ECO:0000313" key="2">
    <source>
        <dbReference type="EMBL" id="RJF94125.1"/>
    </source>
</evidence>
<keyword evidence="3" id="KW-1185">Reference proteome</keyword>
<dbReference type="RefSeq" id="WP_119760830.1">
    <property type="nucleotide sequence ID" value="NZ_QYUM01000002.1"/>
</dbReference>
<evidence type="ECO:0000313" key="3">
    <source>
        <dbReference type="Proteomes" id="UP000286100"/>
    </source>
</evidence>
<reference evidence="2 3" key="1">
    <citation type="submission" date="2018-09" db="EMBL/GenBank/DDBJ databases">
        <authorList>
            <person name="Zhu H."/>
        </authorList>
    </citation>
    <scope>NUCLEOTIDE SEQUENCE [LARGE SCALE GENOMIC DNA]</scope>
    <source>
        <strain evidence="2 3">K2R01-6</strain>
    </source>
</reference>
<feature type="transmembrane region" description="Helical" evidence="1">
    <location>
        <begin position="193"/>
        <end position="213"/>
    </location>
</feature>
<dbReference type="InterPro" id="IPR009781">
    <property type="entry name" value="DUF1345"/>
</dbReference>
<sequence length="219" mass="23778">MTQPERKGVGNRIAPPRFLLFLFVLIFGIPTAAQLFAPEDWRLALLAAFDAAALCFLIAAAMLLKQGDADVMRNHAAANDANRLLMLVITVVVLIAILVTIGSLLSPGETRDARDALVVVISLASTWLFANTVFAMHYAHLYYLPDAAGDFGGLEFPGDDTPDYWDFLYFSFTLGMTFQTSDVTVAGGHMRRIVLLQSMAAFVFNIGILAFVINTLGGA</sequence>
<evidence type="ECO:0000256" key="1">
    <source>
        <dbReference type="SAM" id="Phobius"/>
    </source>
</evidence>